<reference evidence="1 2" key="1">
    <citation type="submission" date="2024-05" db="EMBL/GenBank/DDBJ databases">
        <title>Genome Sequence and Characterization of the New Strain Purple Sulfur Bacterium of Genus Thioalkalicoccus.</title>
        <authorList>
            <person name="Bryantseva I.A."/>
            <person name="Kyndt J.A."/>
            <person name="Imhoff J.F."/>
        </authorList>
    </citation>
    <scope>NUCLEOTIDE SEQUENCE [LARGE SCALE GENOMIC DNA]</scope>
    <source>
        <strain evidence="1 2">Um2</strain>
    </source>
</reference>
<dbReference type="Gene3D" id="3.10.450.710">
    <property type="entry name" value="Tgt2/MlaC"/>
    <property type="match status" value="1"/>
</dbReference>
<dbReference type="EMBL" id="JBDKXB010000004">
    <property type="protein sequence ID" value="MEY6431778.1"/>
    <property type="molecule type" value="Genomic_DNA"/>
</dbReference>
<comment type="caution">
    <text evidence="1">The sequence shown here is derived from an EMBL/GenBank/DDBJ whole genome shotgun (WGS) entry which is preliminary data.</text>
</comment>
<dbReference type="InterPro" id="IPR008869">
    <property type="entry name" value="MlaC/ttg2D"/>
</dbReference>
<dbReference type="RefSeq" id="WP_369666160.1">
    <property type="nucleotide sequence ID" value="NZ_JBDKXB010000004.1"/>
</dbReference>
<name>A0ABV4BBC6_9GAMM</name>
<dbReference type="PANTHER" id="PTHR36573">
    <property type="entry name" value="INTERMEMBRANE PHOSPHOLIPID TRANSPORT SYSTEM BINDING PROTEIN MLAC"/>
    <property type="match status" value="1"/>
</dbReference>
<evidence type="ECO:0000313" key="1">
    <source>
        <dbReference type="EMBL" id="MEY6431778.1"/>
    </source>
</evidence>
<dbReference type="PIRSF" id="PIRSF004649">
    <property type="entry name" value="MlaC"/>
    <property type="match status" value="1"/>
</dbReference>
<accession>A0ABV4BBC6</accession>
<protein>
    <submittedName>
        <fullName evidence="1">ABC transporter substrate-binding protein</fullName>
    </submittedName>
</protein>
<proteinExistence type="predicted"/>
<dbReference type="Proteomes" id="UP001564408">
    <property type="component" value="Unassembled WGS sequence"/>
</dbReference>
<dbReference type="Pfam" id="PF05494">
    <property type="entry name" value="MlaC"/>
    <property type="match status" value="1"/>
</dbReference>
<gene>
    <name evidence="1" type="ORF">ABC977_05070</name>
</gene>
<organism evidence="1 2">
    <name type="scientific">Thioalkalicoccus limnaeus</name>
    <dbReference type="NCBI Taxonomy" id="120681"/>
    <lineage>
        <taxon>Bacteria</taxon>
        <taxon>Pseudomonadati</taxon>
        <taxon>Pseudomonadota</taxon>
        <taxon>Gammaproteobacteria</taxon>
        <taxon>Chromatiales</taxon>
        <taxon>Chromatiaceae</taxon>
        <taxon>Thioalkalicoccus</taxon>
    </lineage>
</organism>
<sequence length="210" mass="24113">MTSPTSRRSIPLLILLALIWLPGPAATQPLTAPQQVVEKVSDELMRVLREDRQLIERDPEYVYRLVDERFLPHVDFERVSALVLGPVWREASPAQREAFGEEFKHMLIRSYAAAVNELSEWEIQYLPMSLDPDARNAIVRTRILRRGGQPTAVDYRMVRRGERWLAYDVSIEGVSLLANYRSSFVRLARERGIDGLIADLADRNLERQGS</sequence>
<evidence type="ECO:0000313" key="2">
    <source>
        <dbReference type="Proteomes" id="UP001564408"/>
    </source>
</evidence>
<keyword evidence="2" id="KW-1185">Reference proteome</keyword>
<dbReference type="PANTHER" id="PTHR36573:SF1">
    <property type="entry name" value="INTERMEMBRANE PHOSPHOLIPID TRANSPORT SYSTEM BINDING PROTEIN MLAC"/>
    <property type="match status" value="1"/>
</dbReference>
<dbReference type="InterPro" id="IPR042245">
    <property type="entry name" value="Tgt2/MlaC_sf"/>
</dbReference>